<organism evidence="2 3">
    <name type="scientific">Exserohilum turcicum (strain 28A)</name>
    <name type="common">Northern leaf blight fungus</name>
    <name type="synonym">Setosphaeria turcica</name>
    <dbReference type="NCBI Taxonomy" id="671987"/>
    <lineage>
        <taxon>Eukaryota</taxon>
        <taxon>Fungi</taxon>
        <taxon>Dikarya</taxon>
        <taxon>Ascomycota</taxon>
        <taxon>Pezizomycotina</taxon>
        <taxon>Dothideomycetes</taxon>
        <taxon>Pleosporomycetidae</taxon>
        <taxon>Pleosporales</taxon>
        <taxon>Pleosporineae</taxon>
        <taxon>Pleosporaceae</taxon>
        <taxon>Exserohilum</taxon>
    </lineage>
</organism>
<dbReference type="GeneID" id="19403880"/>
<feature type="region of interest" description="Disordered" evidence="1">
    <location>
        <begin position="163"/>
        <end position="182"/>
    </location>
</feature>
<sequence length="182" mass="20692">MRAKTHDHETTDWFASYDCWLYDIDYSLWLHQKDIAVLRGNIHKMRSALPTNAGDYLRKDDNQTLHAEMDDTLDQDGSQAQALDLAKSPRLNSFLSELTEASNRNIDEITVHTIERERSTASDSNVSDTHVKASGVEGDRASPQKLESAIRMGLAERSGLAKKGLLKQRIGHRRSPRRHRQI</sequence>
<gene>
    <name evidence="2" type="ORF">SETTUDRAFT_34210</name>
</gene>
<feature type="region of interest" description="Disordered" evidence="1">
    <location>
        <begin position="117"/>
        <end position="145"/>
    </location>
</feature>
<dbReference type="HOGENOM" id="CLU_1595582_0_0_1"/>
<dbReference type="AlphaFoldDB" id="R0K2R8"/>
<evidence type="ECO:0000256" key="1">
    <source>
        <dbReference type="SAM" id="MobiDB-lite"/>
    </source>
</evidence>
<proteinExistence type="predicted"/>
<dbReference type="RefSeq" id="XP_008029449.1">
    <property type="nucleotide sequence ID" value="XM_008031258.1"/>
</dbReference>
<protein>
    <submittedName>
        <fullName evidence="2">Uncharacterized protein</fullName>
    </submittedName>
</protein>
<accession>R0K2R8</accession>
<dbReference type="Proteomes" id="UP000016935">
    <property type="component" value="Unassembled WGS sequence"/>
</dbReference>
<name>R0K2R8_EXST2</name>
<feature type="compositionally biased region" description="Basic residues" evidence="1">
    <location>
        <begin position="164"/>
        <end position="182"/>
    </location>
</feature>
<evidence type="ECO:0000313" key="3">
    <source>
        <dbReference type="Proteomes" id="UP000016935"/>
    </source>
</evidence>
<keyword evidence="3" id="KW-1185">Reference proteome</keyword>
<reference evidence="2 3" key="2">
    <citation type="journal article" date="2013" name="PLoS Genet.">
        <title>Comparative genome structure, secondary metabolite, and effector coding capacity across Cochliobolus pathogens.</title>
        <authorList>
            <person name="Condon B.J."/>
            <person name="Leng Y."/>
            <person name="Wu D."/>
            <person name="Bushley K.E."/>
            <person name="Ohm R.A."/>
            <person name="Otillar R."/>
            <person name="Martin J."/>
            <person name="Schackwitz W."/>
            <person name="Grimwood J."/>
            <person name="MohdZainudin N."/>
            <person name="Xue C."/>
            <person name="Wang R."/>
            <person name="Manning V.A."/>
            <person name="Dhillon B."/>
            <person name="Tu Z.J."/>
            <person name="Steffenson B.J."/>
            <person name="Salamov A."/>
            <person name="Sun H."/>
            <person name="Lowry S."/>
            <person name="LaButti K."/>
            <person name="Han J."/>
            <person name="Copeland A."/>
            <person name="Lindquist E."/>
            <person name="Barry K."/>
            <person name="Schmutz J."/>
            <person name="Baker S.E."/>
            <person name="Ciuffetti L.M."/>
            <person name="Grigoriev I.V."/>
            <person name="Zhong S."/>
            <person name="Turgeon B.G."/>
        </authorList>
    </citation>
    <scope>NUCLEOTIDE SEQUENCE [LARGE SCALE GENOMIC DNA]</scope>
    <source>
        <strain evidence="3">28A</strain>
    </source>
</reference>
<dbReference type="OrthoDB" id="10529293at2759"/>
<dbReference type="EMBL" id="KB908844">
    <property type="protein sequence ID" value="EOA82667.1"/>
    <property type="molecule type" value="Genomic_DNA"/>
</dbReference>
<evidence type="ECO:0000313" key="2">
    <source>
        <dbReference type="EMBL" id="EOA82667.1"/>
    </source>
</evidence>
<reference evidence="2 3" key="1">
    <citation type="journal article" date="2012" name="PLoS Pathog.">
        <title>Diverse lifestyles and strategies of plant pathogenesis encoded in the genomes of eighteen Dothideomycetes fungi.</title>
        <authorList>
            <person name="Ohm R.A."/>
            <person name="Feau N."/>
            <person name="Henrissat B."/>
            <person name="Schoch C.L."/>
            <person name="Horwitz B.A."/>
            <person name="Barry K.W."/>
            <person name="Condon B.J."/>
            <person name="Copeland A.C."/>
            <person name="Dhillon B."/>
            <person name="Glaser F."/>
            <person name="Hesse C.N."/>
            <person name="Kosti I."/>
            <person name="LaButti K."/>
            <person name="Lindquist E.A."/>
            <person name="Lucas S."/>
            <person name="Salamov A.A."/>
            <person name="Bradshaw R.E."/>
            <person name="Ciuffetti L."/>
            <person name="Hamelin R.C."/>
            <person name="Kema G.H.J."/>
            <person name="Lawrence C."/>
            <person name="Scott J.A."/>
            <person name="Spatafora J.W."/>
            <person name="Turgeon B.G."/>
            <person name="de Wit P.J.G.M."/>
            <person name="Zhong S."/>
            <person name="Goodwin S.B."/>
            <person name="Grigoriev I.V."/>
        </authorList>
    </citation>
    <scope>NUCLEOTIDE SEQUENCE [LARGE SCALE GENOMIC DNA]</scope>
    <source>
        <strain evidence="3">28A</strain>
    </source>
</reference>